<comment type="caution">
    <text evidence="1">The sequence shown here is derived from an EMBL/GenBank/DDBJ whole genome shotgun (WGS) entry which is preliminary data.</text>
</comment>
<accession>A0A0F9VUV6</accession>
<evidence type="ECO:0000313" key="1">
    <source>
        <dbReference type="EMBL" id="KKN77256.1"/>
    </source>
</evidence>
<dbReference type="EMBL" id="LAZR01000282">
    <property type="protein sequence ID" value="KKN77256.1"/>
    <property type="molecule type" value="Genomic_DNA"/>
</dbReference>
<reference evidence="1" key="1">
    <citation type="journal article" date="2015" name="Nature">
        <title>Complex archaea that bridge the gap between prokaryotes and eukaryotes.</title>
        <authorList>
            <person name="Spang A."/>
            <person name="Saw J.H."/>
            <person name="Jorgensen S.L."/>
            <person name="Zaremba-Niedzwiedzka K."/>
            <person name="Martijn J."/>
            <person name="Lind A.E."/>
            <person name="van Eijk R."/>
            <person name="Schleper C."/>
            <person name="Guy L."/>
            <person name="Ettema T.J."/>
        </authorList>
    </citation>
    <scope>NUCLEOTIDE SEQUENCE</scope>
</reference>
<protein>
    <submittedName>
        <fullName evidence="1">Uncharacterized protein</fullName>
    </submittedName>
</protein>
<sequence>MPVYTGQINDGGMNCTRPDLLDKWMKRNDGLWWKAKFEIVGKHKDPKTAAQLGYYWGLLQPEIWEQLVRDGHTITIEAFGKQIEIPFTADSTHEMLTALCGHVGDGGKAIRLSDPDMGIGECMKFIDGVLNIAADLGMNMDGLKAKRPELGE</sequence>
<dbReference type="AlphaFoldDB" id="A0A0F9VUV6"/>
<organism evidence="1">
    <name type="scientific">marine sediment metagenome</name>
    <dbReference type="NCBI Taxonomy" id="412755"/>
    <lineage>
        <taxon>unclassified sequences</taxon>
        <taxon>metagenomes</taxon>
        <taxon>ecological metagenomes</taxon>
    </lineage>
</organism>
<gene>
    <name evidence="1" type="ORF">LCGC14_0362340</name>
</gene>
<proteinExistence type="predicted"/>
<name>A0A0F9VUV6_9ZZZZ</name>